<accession>A0ABD1DCG5</accession>
<proteinExistence type="predicted"/>
<reference evidence="1 2" key="1">
    <citation type="submission" date="2024-05" db="EMBL/GenBank/DDBJ databases">
        <title>Culex pipiens pipiens assembly and annotation.</title>
        <authorList>
            <person name="Alout H."/>
            <person name="Durand T."/>
        </authorList>
    </citation>
    <scope>NUCLEOTIDE SEQUENCE [LARGE SCALE GENOMIC DNA]</scope>
    <source>
        <strain evidence="1">HA-2024</strain>
        <tissue evidence="1">Whole body</tissue>
    </source>
</reference>
<dbReference type="AlphaFoldDB" id="A0ABD1DCG5"/>
<protein>
    <submittedName>
        <fullName evidence="1">Uncharacterized protein</fullName>
    </submittedName>
</protein>
<keyword evidence="2" id="KW-1185">Reference proteome</keyword>
<evidence type="ECO:0000313" key="2">
    <source>
        <dbReference type="Proteomes" id="UP001562425"/>
    </source>
</evidence>
<comment type="caution">
    <text evidence="1">The sequence shown here is derived from an EMBL/GenBank/DDBJ whole genome shotgun (WGS) entry which is preliminary data.</text>
</comment>
<sequence length="108" mass="12417">MGHDCDSAGIGAANPPFDPDMRFLFYCTTRKMELEPDVKDSWRHLENALAMVRKLAEKQVPSFVPLVLQMMTGLDDDEEKSKKSPYRMRSKMALLDNELRKFNDLVPP</sequence>
<name>A0ABD1DCG5_CULPP</name>
<evidence type="ECO:0000313" key="1">
    <source>
        <dbReference type="EMBL" id="KAL1397306.1"/>
    </source>
</evidence>
<dbReference type="EMBL" id="JBEHCU010006354">
    <property type="protein sequence ID" value="KAL1397306.1"/>
    <property type="molecule type" value="Genomic_DNA"/>
</dbReference>
<gene>
    <name evidence="1" type="ORF">pipiens_001224</name>
</gene>
<organism evidence="1 2">
    <name type="scientific">Culex pipiens pipiens</name>
    <name type="common">Northern house mosquito</name>
    <dbReference type="NCBI Taxonomy" id="38569"/>
    <lineage>
        <taxon>Eukaryota</taxon>
        <taxon>Metazoa</taxon>
        <taxon>Ecdysozoa</taxon>
        <taxon>Arthropoda</taxon>
        <taxon>Hexapoda</taxon>
        <taxon>Insecta</taxon>
        <taxon>Pterygota</taxon>
        <taxon>Neoptera</taxon>
        <taxon>Endopterygota</taxon>
        <taxon>Diptera</taxon>
        <taxon>Nematocera</taxon>
        <taxon>Culicoidea</taxon>
        <taxon>Culicidae</taxon>
        <taxon>Culicinae</taxon>
        <taxon>Culicini</taxon>
        <taxon>Culex</taxon>
        <taxon>Culex</taxon>
    </lineage>
</organism>
<dbReference type="Proteomes" id="UP001562425">
    <property type="component" value="Unassembled WGS sequence"/>
</dbReference>